<evidence type="ECO:0000256" key="19">
    <source>
        <dbReference type="SAM" id="MobiDB-lite"/>
    </source>
</evidence>
<evidence type="ECO:0000256" key="3">
    <source>
        <dbReference type="ARBA" id="ARBA00009419"/>
    </source>
</evidence>
<keyword evidence="11 17" id="KW-0223">Dioxygenase</keyword>
<dbReference type="InterPro" id="IPR042057">
    <property type="entry name" value="Lipoxy_PLAT/LH2"/>
</dbReference>
<dbReference type="SMART" id="SM00308">
    <property type="entry name" value="LH2"/>
    <property type="match status" value="1"/>
</dbReference>
<sequence>MMNSQIQRLTTPKPYSLLGRPSSLTQIGFSTSVLPLQFQRQCNNYPQNQKKHAMRSTGSNNNGNVKALFTPSKTEKTVAVKGTITVTLPVIGGSFSINDLLGRSFLLELVSSELDPNTGEEKPTVKDYALKVSQSLTEAKFVCNFKVPVGFGEVGAIIVENQHLRELFFKEIVLQGLPDGSLTVTCESWVHSKHANPNDRVFFTNKSYLTDETPAGLKRLRAQELANLRGNGTGERKLTDRIYDYDKYNDLGYPDSSNPRPILGGQDLPYPRRCRTGRAPTKTDPNSEKRSLIMYVPRDESFSAVKTVGFGVNILSNVFNSLLPTLETALVDPSLGFPLFTHIDTLFDEGVNIPKPKDNPGFLKSVLPNLIDTVQNGVDDRVLFDTPEMMDRDKFSWFRDEEFSRQTLAGLNPLSIQLVTEWPLRSGLDPAIYGPAESAITTELIEKEIKGVMTVEEALQQKKLFILDYHDVFMPYVNKIRELDNTTMYASRTLFFLTEDSILRPVAIELVRPPSGDKPQWKQVFTPSFDATGCWLWRLAKAHVTAHDSGYHQLISHWLRTHCCVEPYIIASNRQLSAMHPIYRLLYPHFRYTMEINALARLQLINADGVIESTFSPGKYSMEISAVVYGQSWRFDTEALPADLIRRGMAVEDPTAKHGLKLTIEDYPFANDGLLLWDIIKEWVSDYVNHYYQDPSKVKSDSELQAWWTEIRTKGHEDKKDESWWPVLNTPEDLIQILTTIIWVPSGHHAAVNFGQYTFGGYFPNRPTITRKNMPTEDATEEELRNFLKRPEDALLQSYPSQIQATKVMSVLNALSTHSTDEEYLGETPEPSWVANPVIYAAYERFNARLRELEGVIDGRNADLELANRSGAGIVPYELLKPFSESGVTGKGVPNSISI</sequence>
<dbReference type="PANTHER" id="PTHR11771">
    <property type="entry name" value="LIPOXYGENASE"/>
    <property type="match status" value="1"/>
</dbReference>
<dbReference type="InterPro" id="IPR001024">
    <property type="entry name" value="PLAT/LH2_dom"/>
</dbReference>
<feature type="region of interest" description="Disordered" evidence="19">
    <location>
        <begin position="256"/>
        <end position="287"/>
    </location>
</feature>
<dbReference type="FunFam" id="3.10.450.60:FF:000005">
    <property type="entry name" value="Lipoxygenase"/>
    <property type="match status" value="1"/>
</dbReference>
<dbReference type="Proteomes" id="UP000593562">
    <property type="component" value="Unassembled WGS sequence"/>
</dbReference>
<dbReference type="PROSITE" id="PS00711">
    <property type="entry name" value="LIPOXYGENASE_1"/>
    <property type="match status" value="1"/>
</dbReference>
<dbReference type="FunCoup" id="A0A7J7DWB7">
    <property type="interactions" value="62"/>
</dbReference>
<evidence type="ECO:0000259" key="20">
    <source>
        <dbReference type="PROSITE" id="PS50095"/>
    </source>
</evidence>
<feature type="domain" description="PLAT" evidence="20">
    <location>
        <begin position="84"/>
        <end position="204"/>
    </location>
</feature>
<organism evidence="22 23">
    <name type="scientific">Tripterygium wilfordii</name>
    <name type="common">Thunder God vine</name>
    <dbReference type="NCBI Taxonomy" id="458696"/>
    <lineage>
        <taxon>Eukaryota</taxon>
        <taxon>Viridiplantae</taxon>
        <taxon>Streptophyta</taxon>
        <taxon>Embryophyta</taxon>
        <taxon>Tracheophyta</taxon>
        <taxon>Spermatophyta</taxon>
        <taxon>Magnoliopsida</taxon>
        <taxon>eudicotyledons</taxon>
        <taxon>Gunneridae</taxon>
        <taxon>Pentapetalae</taxon>
        <taxon>rosids</taxon>
        <taxon>fabids</taxon>
        <taxon>Celastrales</taxon>
        <taxon>Celastraceae</taxon>
        <taxon>Tripterygium</taxon>
    </lineage>
</organism>
<evidence type="ECO:0000256" key="1">
    <source>
        <dbReference type="ARBA" id="ARBA00001962"/>
    </source>
</evidence>
<evidence type="ECO:0000256" key="9">
    <source>
        <dbReference type="ARBA" id="ARBA00022832"/>
    </source>
</evidence>
<comment type="pathway">
    <text evidence="18">Lipid metabolism; oxylipin biosynthesis.</text>
</comment>
<evidence type="ECO:0000259" key="21">
    <source>
        <dbReference type="PROSITE" id="PS51393"/>
    </source>
</evidence>
<dbReference type="SUPFAM" id="SSF48484">
    <property type="entry name" value="Lipoxigenase"/>
    <property type="match status" value="1"/>
</dbReference>
<feature type="domain" description="Lipoxygenase" evidence="21">
    <location>
        <begin position="207"/>
        <end position="899"/>
    </location>
</feature>
<evidence type="ECO:0000256" key="5">
    <source>
        <dbReference type="ARBA" id="ARBA00022528"/>
    </source>
</evidence>
<dbReference type="EC" id="1.13.11.-" evidence="18"/>
<evidence type="ECO:0000256" key="12">
    <source>
        <dbReference type="ARBA" id="ARBA00023002"/>
    </source>
</evidence>
<dbReference type="PRINTS" id="PR00087">
    <property type="entry name" value="LIPOXYGENASE"/>
</dbReference>
<evidence type="ECO:0000256" key="4">
    <source>
        <dbReference type="ARBA" id="ARBA00022516"/>
    </source>
</evidence>
<evidence type="ECO:0000256" key="8">
    <source>
        <dbReference type="ARBA" id="ARBA00022767"/>
    </source>
</evidence>
<evidence type="ECO:0000256" key="18">
    <source>
        <dbReference type="RuleBase" id="RU003975"/>
    </source>
</evidence>
<gene>
    <name evidence="22" type="ORF">HS088_TW03G01011</name>
</gene>
<dbReference type="Gene3D" id="4.10.372.10">
    <property type="entry name" value="Lipoxygenase-1, Domain 3"/>
    <property type="match status" value="1"/>
</dbReference>
<evidence type="ECO:0000256" key="14">
    <source>
        <dbReference type="ARBA" id="ARBA00023098"/>
    </source>
</evidence>
<keyword evidence="14" id="KW-0443">Lipid metabolism</keyword>
<evidence type="ECO:0000256" key="17">
    <source>
        <dbReference type="RuleBase" id="RU003974"/>
    </source>
</evidence>
<dbReference type="InterPro" id="IPR020833">
    <property type="entry name" value="LipOase_Fe_BS"/>
</dbReference>
<dbReference type="UniPathway" id="UPA00382"/>
<dbReference type="CDD" id="cd01751">
    <property type="entry name" value="PLAT_LH2"/>
    <property type="match status" value="1"/>
</dbReference>
<dbReference type="AlphaFoldDB" id="A0A7J7DWB7"/>
<dbReference type="GO" id="GO:0034440">
    <property type="term" value="P:lipid oxidation"/>
    <property type="evidence" value="ECO:0007669"/>
    <property type="project" value="InterPro"/>
</dbReference>
<dbReference type="SUPFAM" id="SSF49723">
    <property type="entry name" value="Lipase/lipooxygenase domain (PLAT/LH2 domain)"/>
    <property type="match status" value="1"/>
</dbReference>
<dbReference type="PROSITE" id="PS51393">
    <property type="entry name" value="LIPOXYGENASE_3"/>
    <property type="match status" value="1"/>
</dbReference>
<dbReference type="PRINTS" id="PR00468">
    <property type="entry name" value="PLTLPOXGNASE"/>
</dbReference>
<accession>A0A7J7DWB7</accession>
<keyword evidence="13 17" id="KW-0408">Iron</keyword>
<evidence type="ECO:0000256" key="15">
    <source>
        <dbReference type="ARBA" id="ARBA00023160"/>
    </source>
</evidence>
<keyword evidence="15 18" id="KW-0275">Fatty acid biosynthesis</keyword>
<keyword evidence="5" id="KW-0150">Chloroplast</keyword>
<dbReference type="Gene3D" id="4.10.375.10">
    <property type="entry name" value="Lipoxygenase-1, Domain 2"/>
    <property type="match status" value="1"/>
</dbReference>
<dbReference type="InterPro" id="IPR001246">
    <property type="entry name" value="LipOase_plant"/>
</dbReference>
<dbReference type="Gene3D" id="3.10.450.60">
    <property type="match status" value="1"/>
</dbReference>
<dbReference type="FunFam" id="1.20.245.10:FF:000002">
    <property type="entry name" value="Lipoxygenase"/>
    <property type="match status" value="1"/>
</dbReference>
<keyword evidence="10" id="KW-0809">Transit peptide</keyword>
<comment type="caution">
    <text evidence="22">The sequence shown here is derived from an EMBL/GenBank/DDBJ whole genome shotgun (WGS) entry which is preliminary data.</text>
</comment>
<evidence type="ECO:0000256" key="6">
    <source>
        <dbReference type="ARBA" id="ARBA00022640"/>
    </source>
</evidence>
<dbReference type="Pfam" id="PF01477">
    <property type="entry name" value="PLAT"/>
    <property type="match status" value="1"/>
</dbReference>
<dbReference type="GO" id="GO:0046872">
    <property type="term" value="F:metal ion binding"/>
    <property type="evidence" value="ECO:0007669"/>
    <property type="project" value="UniProtKB-UniRule"/>
</dbReference>
<evidence type="ECO:0000313" key="23">
    <source>
        <dbReference type="Proteomes" id="UP000593562"/>
    </source>
</evidence>
<protein>
    <recommendedName>
        <fullName evidence="18">Lipoxygenase</fullName>
        <ecNumber evidence="18">1.13.11.-</ecNumber>
    </recommendedName>
</protein>
<keyword evidence="8 18" id="KW-0925">Oxylipin biosynthesis</keyword>
<dbReference type="InterPro" id="IPR036226">
    <property type="entry name" value="LipOase_C_sf"/>
</dbReference>
<dbReference type="GO" id="GO:0006633">
    <property type="term" value="P:fatty acid biosynthetic process"/>
    <property type="evidence" value="ECO:0007669"/>
    <property type="project" value="UniProtKB-KW"/>
</dbReference>
<keyword evidence="7 17" id="KW-0479">Metal-binding</keyword>
<dbReference type="InterPro" id="IPR036392">
    <property type="entry name" value="PLAT/LH2_dom_sf"/>
</dbReference>
<dbReference type="Gene3D" id="1.20.245.10">
    <property type="entry name" value="Lipoxygenase-1, Domain 5"/>
    <property type="match status" value="1"/>
</dbReference>
<evidence type="ECO:0000256" key="13">
    <source>
        <dbReference type="ARBA" id="ARBA00023004"/>
    </source>
</evidence>
<dbReference type="GO" id="GO:0016165">
    <property type="term" value="F:linoleate 13S-lipoxygenase activity"/>
    <property type="evidence" value="ECO:0007669"/>
    <property type="project" value="UniProtKB-ARBA"/>
</dbReference>
<reference evidence="22 23" key="1">
    <citation type="journal article" date="2020" name="Nat. Commun.">
        <title>Genome of Tripterygium wilfordii and identification of cytochrome P450 involved in triptolide biosynthesis.</title>
        <authorList>
            <person name="Tu L."/>
            <person name="Su P."/>
            <person name="Zhang Z."/>
            <person name="Gao L."/>
            <person name="Wang J."/>
            <person name="Hu T."/>
            <person name="Zhou J."/>
            <person name="Zhang Y."/>
            <person name="Zhao Y."/>
            <person name="Liu Y."/>
            <person name="Song Y."/>
            <person name="Tong Y."/>
            <person name="Lu Y."/>
            <person name="Yang J."/>
            <person name="Xu C."/>
            <person name="Jia M."/>
            <person name="Peters R.J."/>
            <person name="Huang L."/>
            <person name="Gao W."/>
        </authorList>
    </citation>
    <scope>NUCLEOTIDE SEQUENCE [LARGE SCALE GENOMIC DNA]</scope>
    <source>
        <strain evidence="23">cv. XIE 37</strain>
        <tissue evidence="22">Leaf</tissue>
    </source>
</reference>
<dbReference type="GO" id="GO:0009507">
    <property type="term" value="C:chloroplast"/>
    <property type="evidence" value="ECO:0007669"/>
    <property type="project" value="UniProtKB-SubCell"/>
</dbReference>
<keyword evidence="9" id="KW-0276">Fatty acid metabolism</keyword>
<dbReference type="InParanoid" id="A0A7J7DWB7"/>
<evidence type="ECO:0000256" key="2">
    <source>
        <dbReference type="ARBA" id="ARBA00004229"/>
    </source>
</evidence>
<comment type="cofactor">
    <cofactor evidence="1 17">
        <name>Fe cation</name>
        <dbReference type="ChEBI" id="CHEBI:24875"/>
    </cofactor>
</comment>
<dbReference type="GO" id="GO:0031408">
    <property type="term" value="P:oxylipin biosynthetic process"/>
    <property type="evidence" value="ECO:0007669"/>
    <property type="project" value="UniProtKB-UniRule"/>
</dbReference>
<comment type="function">
    <text evidence="18">Plant lipoxygenase may be involved in a number of diverse aspects of plant physiology including growth and development, pest resistance, and senescence or responses to wounding.</text>
</comment>
<dbReference type="InterPro" id="IPR013819">
    <property type="entry name" value="LipOase_C"/>
</dbReference>
<comment type="caution">
    <text evidence="16">Lacks conserved residue(s) required for the propagation of feature annotation.</text>
</comment>
<keyword evidence="6" id="KW-0934">Plastid</keyword>
<name>A0A7J7DWB7_TRIWF</name>
<dbReference type="PROSITE" id="PS00081">
    <property type="entry name" value="LIPOXYGENASE_2"/>
    <property type="match status" value="1"/>
</dbReference>
<dbReference type="EMBL" id="JAAARO010000003">
    <property type="protein sequence ID" value="KAF5750672.1"/>
    <property type="molecule type" value="Genomic_DNA"/>
</dbReference>
<comment type="similarity">
    <text evidence="3 17">Belongs to the lipoxygenase family.</text>
</comment>
<keyword evidence="4 18" id="KW-0444">Lipid biosynthesis</keyword>
<evidence type="ECO:0000256" key="11">
    <source>
        <dbReference type="ARBA" id="ARBA00022964"/>
    </source>
</evidence>
<proteinExistence type="inferred from homology"/>
<keyword evidence="23" id="KW-1185">Reference proteome</keyword>
<evidence type="ECO:0000256" key="10">
    <source>
        <dbReference type="ARBA" id="ARBA00022946"/>
    </source>
</evidence>
<dbReference type="PROSITE" id="PS50095">
    <property type="entry name" value="PLAT"/>
    <property type="match status" value="1"/>
</dbReference>
<evidence type="ECO:0000256" key="16">
    <source>
        <dbReference type="PROSITE-ProRule" id="PRU00152"/>
    </source>
</evidence>
<evidence type="ECO:0000313" key="22">
    <source>
        <dbReference type="EMBL" id="KAF5750672.1"/>
    </source>
</evidence>
<keyword evidence="12 17" id="KW-0560">Oxidoreductase</keyword>
<comment type="subcellular location">
    <subcellularLocation>
        <location evidence="2">Plastid</location>
        <location evidence="2">Chloroplast</location>
    </subcellularLocation>
</comment>
<dbReference type="InterPro" id="IPR000907">
    <property type="entry name" value="LipOase"/>
</dbReference>
<dbReference type="InterPro" id="IPR027433">
    <property type="entry name" value="Lipoxygenase_dom_3"/>
</dbReference>
<dbReference type="Pfam" id="PF00305">
    <property type="entry name" value="Lipoxygenase"/>
    <property type="match status" value="1"/>
</dbReference>
<evidence type="ECO:0000256" key="7">
    <source>
        <dbReference type="ARBA" id="ARBA00022723"/>
    </source>
</evidence>
<dbReference type="Gene3D" id="2.60.60.20">
    <property type="entry name" value="PLAT/LH2 domain"/>
    <property type="match status" value="1"/>
</dbReference>
<dbReference type="InterPro" id="IPR020834">
    <property type="entry name" value="LipOase_CS"/>
</dbReference>